<organism evidence="1 2">
    <name type="scientific">Amycolatopsis vastitatis</name>
    <dbReference type="NCBI Taxonomy" id="1905142"/>
    <lineage>
        <taxon>Bacteria</taxon>
        <taxon>Bacillati</taxon>
        <taxon>Actinomycetota</taxon>
        <taxon>Actinomycetes</taxon>
        <taxon>Pseudonocardiales</taxon>
        <taxon>Pseudonocardiaceae</taxon>
        <taxon>Amycolatopsis</taxon>
    </lineage>
</organism>
<dbReference type="Proteomes" id="UP000215199">
    <property type="component" value="Unassembled WGS sequence"/>
</dbReference>
<reference evidence="2" key="1">
    <citation type="submission" date="2017-07" db="EMBL/GenBank/DDBJ databases">
        <title>Comparative genome mining reveals phylogenetic distribution patterns of secondary metabolites in Amycolatopsis.</title>
        <authorList>
            <person name="Adamek M."/>
            <person name="Alanjary M."/>
            <person name="Sales-Ortells H."/>
            <person name="Goodfellow M."/>
            <person name="Bull A.T."/>
            <person name="Kalinowski J."/>
            <person name="Ziemert N."/>
        </authorList>
    </citation>
    <scope>NUCLEOTIDE SEQUENCE [LARGE SCALE GENOMIC DNA]</scope>
    <source>
        <strain evidence="2">H5</strain>
    </source>
</reference>
<accession>A0A229SM88</accession>
<protein>
    <submittedName>
        <fullName evidence="1">Uncharacterized protein</fullName>
    </submittedName>
</protein>
<gene>
    <name evidence="1" type="ORF">CF165_44540</name>
</gene>
<keyword evidence="2" id="KW-1185">Reference proteome</keyword>
<proteinExistence type="predicted"/>
<dbReference type="AlphaFoldDB" id="A0A229SM88"/>
<evidence type="ECO:0000313" key="2">
    <source>
        <dbReference type="Proteomes" id="UP000215199"/>
    </source>
</evidence>
<dbReference type="EMBL" id="NMUL01000067">
    <property type="protein sequence ID" value="OXM59976.1"/>
    <property type="molecule type" value="Genomic_DNA"/>
</dbReference>
<name>A0A229SM88_9PSEU</name>
<comment type="caution">
    <text evidence="1">The sequence shown here is derived from an EMBL/GenBank/DDBJ whole genome shotgun (WGS) entry which is preliminary data.</text>
</comment>
<evidence type="ECO:0000313" key="1">
    <source>
        <dbReference type="EMBL" id="OXM59976.1"/>
    </source>
</evidence>
<sequence length="99" mass="10504">MTNGCSITVAKMSPVAVFIVVIAPMRSLITRTADSSIHPDRNGPSIGAPAAFTRSCRHRRLPERLGGQPCRVNAPARSMICPPTISVVLPDTLRIAQGA</sequence>